<dbReference type="Proteomes" id="UP000028492">
    <property type="component" value="Chromosome"/>
</dbReference>
<feature type="transmembrane region" description="Helical" evidence="1">
    <location>
        <begin position="145"/>
        <end position="166"/>
    </location>
</feature>
<evidence type="ECO:0000256" key="2">
    <source>
        <dbReference type="SAM" id="SignalP"/>
    </source>
</evidence>
<feature type="signal peptide" evidence="2">
    <location>
        <begin position="1"/>
        <end position="24"/>
    </location>
</feature>
<proteinExistence type="predicted"/>
<keyword evidence="4" id="KW-1185">Reference proteome</keyword>
<organism evidence="3 4">
    <name type="scientific">Amycolatopsis japonica</name>
    <dbReference type="NCBI Taxonomy" id="208439"/>
    <lineage>
        <taxon>Bacteria</taxon>
        <taxon>Bacillati</taxon>
        <taxon>Actinomycetota</taxon>
        <taxon>Actinomycetes</taxon>
        <taxon>Pseudonocardiales</taxon>
        <taxon>Pseudonocardiaceae</taxon>
        <taxon>Amycolatopsis</taxon>
        <taxon>Amycolatopsis japonica group</taxon>
    </lineage>
</organism>
<protein>
    <submittedName>
        <fullName evidence="3">Uncharacterized protein</fullName>
    </submittedName>
</protein>
<dbReference type="eggNOG" id="ENOG5033VDU">
    <property type="taxonomic scope" value="Bacteria"/>
</dbReference>
<dbReference type="KEGG" id="aja:AJAP_37550"/>
<accession>A0A075VBR7</accession>
<dbReference type="RefSeq" id="WP_037333098.1">
    <property type="nucleotide sequence ID" value="NZ_CP008953.1"/>
</dbReference>
<dbReference type="STRING" id="208439.AJAP_37550"/>
<dbReference type="EMBL" id="CP008953">
    <property type="protein sequence ID" value="AIG80305.1"/>
    <property type="molecule type" value="Genomic_DNA"/>
</dbReference>
<evidence type="ECO:0000256" key="1">
    <source>
        <dbReference type="SAM" id="Phobius"/>
    </source>
</evidence>
<dbReference type="AlphaFoldDB" id="A0A075VBR7"/>
<evidence type="ECO:0000313" key="3">
    <source>
        <dbReference type="EMBL" id="AIG80305.1"/>
    </source>
</evidence>
<feature type="chain" id="PRO_5001710461" evidence="2">
    <location>
        <begin position="25"/>
        <end position="182"/>
    </location>
</feature>
<keyword evidence="1" id="KW-0812">Transmembrane</keyword>
<reference evidence="3 4" key="1">
    <citation type="journal article" date="2014" name="J. Biotechnol.">
        <title>Complete genome sequence of the actinobacterium Amycolatopsis japonica MG417-CF17(T) (=DSM 44213T) producing (S,S)-N,N'-ethylenediaminedisuccinic acid.</title>
        <authorList>
            <person name="Stegmann E."/>
            <person name="Albersmeier A."/>
            <person name="Spohn M."/>
            <person name="Gert H."/>
            <person name="Weber T."/>
            <person name="Wohlleben W."/>
            <person name="Kalinowski J."/>
            <person name="Ruckert C."/>
        </authorList>
    </citation>
    <scope>NUCLEOTIDE SEQUENCE [LARGE SCALE GENOMIC DNA]</scope>
    <source>
        <strain evidence="4">MG417-CF17 (DSM 44213)</strain>
    </source>
</reference>
<name>A0A075VBR7_9PSEU</name>
<keyword evidence="1" id="KW-1133">Transmembrane helix</keyword>
<keyword evidence="1" id="KW-0472">Membrane</keyword>
<dbReference type="HOGENOM" id="CLU_1516004_0_0_11"/>
<sequence length="182" mass="19635">MRKTLLALAAAIGLLFATTPAANAYEPVNIVHTERVQVGPYGMTVGFSTWPLRAMQSLDFTFIPDDGIAGKSGTLAFLNPETGRLGRPQPLAKHPRKLEVWGLDIRALQTQGSWTFRFEIDGPAGKGAGELRDLAVLEQPGPPMAVSWSISLIPLIVLAVLIAVAWRRTKSRLRGNGLPATV</sequence>
<keyword evidence="2" id="KW-0732">Signal</keyword>
<evidence type="ECO:0000313" key="4">
    <source>
        <dbReference type="Proteomes" id="UP000028492"/>
    </source>
</evidence>
<gene>
    <name evidence="3" type="ORF">AJAP_37550</name>
</gene>